<protein>
    <submittedName>
        <fullName evidence="1">Uncharacterized protein</fullName>
    </submittedName>
</protein>
<sequence>MLTHAKLQICCLLHYTSLPIKKIAYFMKLVGWEQLATQGVPRWQVHKRVAGGSQRRGSVASPV</sequence>
<dbReference type="Proteomes" id="UP000283981">
    <property type="component" value="Unassembled WGS sequence"/>
</dbReference>
<proteinExistence type="predicted"/>
<name>A0A414UXA5_MEDGN</name>
<comment type="caution">
    <text evidence="1">The sequence shown here is derived from an EMBL/GenBank/DDBJ whole genome shotgun (WGS) entry which is preliminary data.</text>
</comment>
<reference evidence="1 2" key="1">
    <citation type="submission" date="2018-08" db="EMBL/GenBank/DDBJ databases">
        <title>A genome reference for cultivated species of the human gut microbiota.</title>
        <authorList>
            <person name="Zou Y."/>
            <person name="Xue W."/>
            <person name="Luo G."/>
        </authorList>
    </citation>
    <scope>NUCLEOTIDE SEQUENCE [LARGE SCALE GENOMIC DNA]</scope>
    <source>
        <strain evidence="1 2">AM21-18</strain>
    </source>
</reference>
<dbReference type="AlphaFoldDB" id="A0A414UXA5"/>
<gene>
    <name evidence="1" type="ORF">DW243_05420</name>
</gene>
<accession>A0A414UXA5</accession>
<dbReference type="EMBL" id="QRIS01000007">
    <property type="protein sequence ID" value="RHG86273.1"/>
    <property type="molecule type" value="Genomic_DNA"/>
</dbReference>
<evidence type="ECO:0000313" key="1">
    <source>
        <dbReference type="EMBL" id="RHG86273.1"/>
    </source>
</evidence>
<organism evidence="1 2">
    <name type="scientific">Mediterraneibacter gnavus</name>
    <name type="common">Ruminococcus gnavus</name>
    <dbReference type="NCBI Taxonomy" id="33038"/>
    <lineage>
        <taxon>Bacteria</taxon>
        <taxon>Bacillati</taxon>
        <taxon>Bacillota</taxon>
        <taxon>Clostridia</taxon>
        <taxon>Lachnospirales</taxon>
        <taxon>Lachnospiraceae</taxon>
        <taxon>Mediterraneibacter</taxon>
    </lineage>
</organism>
<evidence type="ECO:0000313" key="2">
    <source>
        <dbReference type="Proteomes" id="UP000283981"/>
    </source>
</evidence>